<reference evidence="1 2" key="1">
    <citation type="submission" date="2023-07" db="EMBL/GenBank/DDBJ databases">
        <authorList>
            <person name="Peeters C."/>
        </authorList>
    </citation>
    <scope>NUCLEOTIDE SEQUENCE [LARGE SCALE GENOMIC DNA]</scope>
    <source>
        <strain evidence="1 2">LMG 7141</strain>
    </source>
</reference>
<dbReference type="Proteomes" id="UP001189616">
    <property type="component" value="Unassembled WGS sequence"/>
</dbReference>
<organism evidence="1 2">
    <name type="scientific">Ralstonia condita</name>
    <dbReference type="NCBI Taxonomy" id="3058600"/>
    <lineage>
        <taxon>Bacteria</taxon>
        <taxon>Pseudomonadati</taxon>
        <taxon>Pseudomonadota</taxon>
        <taxon>Betaproteobacteria</taxon>
        <taxon>Burkholderiales</taxon>
        <taxon>Burkholderiaceae</taxon>
        <taxon>Ralstonia</taxon>
    </lineage>
</organism>
<keyword evidence="2" id="KW-1185">Reference proteome</keyword>
<evidence type="ECO:0008006" key="3">
    <source>
        <dbReference type="Google" id="ProtNLM"/>
    </source>
</evidence>
<evidence type="ECO:0000313" key="1">
    <source>
        <dbReference type="EMBL" id="CAJ0777210.1"/>
    </source>
</evidence>
<sequence>MAGTQMQLAATMAVGYMVGMVEGCAQAHSSLRKYADTALGAFGMDGAFVSSELGSCLDMRRAPDESMCRSLIQQAKPPQSMDALEAFFEASSAKVAAGMVESCHAKFKNDVRTAMAVEAAMFELAGIVEGCAQSHPSLRPSAVATYAELGMKTDLSTVFGACLDKGHAPDESTCRSLIQHAKTPESVDALSAFFRLPGAQSAKKMVAACK</sequence>
<name>A0ABN9IBB6_9RALS</name>
<comment type="caution">
    <text evidence="1">The sequence shown here is derived from an EMBL/GenBank/DDBJ whole genome shotgun (WGS) entry which is preliminary data.</text>
</comment>
<evidence type="ECO:0000313" key="2">
    <source>
        <dbReference type="Proteomes" id="UP001189616"/>
    </source>
</evidence>
<gene>
    <name evidence="1" type="ORF">LMG7141_00594</name>
</gene>
<proteinExistence type="predicted"/>
<protein>
    <recommendedName>
        <fullName evidence="3">Lipoprotein</fullName>
    </recommendedName>
</protein>
<dbReference type="EMBL" id="CATYWO010000001">
    <property type="protein sequence ID" value="CAJ0777210.1"/>
    <property type="molecule type" value="Genomic_DNA"/>
</dbReference>
<accession>A0ABN9IBB6</accession>